<sequence length="242" mass="27183">MSVPQPCESPDFVALDAVEATNRGDSHEVAHEDGRMADTDAHPITVAIERRIDPTRTAEATSWMQAGTDLATAFPGFLGSGWVRAGEESDLWYMLYRFRDMTTLEGWETSSQRRWWLDSGRPFAREERVERRTGIEGWFDASFGSVLQATDATTSPVQQPVPAAPPRWKQAVTIWVGFFPTNLLASWLLGFVPGFAEVPLVLRVLATTLLLTPVMTYAVLPWVTRLLRPWLQRPPRSRKAPS</sequence>
<feature type="transmembrane region" description="Helical" evidence="1">
    <location>
        <begin position="172"/>
        <end position="194"/>
    </location>
</feature>
<dbReference type="Pfam" id="PF03992">
    <property type="entry name" value="ABM"/>
    <property type="match status" value="1"/>
</dbReference>
<evidence type="ECO:0000313" key="4">
    <source>
        <dbReference type="Proteomes" id="UP000183203"/>
    </source>
</evidence>
<protein>
    <recommendedName>
        <fullName evidence="2">ABM domain-containing protein</fullName>
    </recommendedName>
</protein>
<name>A0A1G6GM03_9MICO</name>
<keyword evidence="1" id="KW-0812">Transmembrane</keyword>
<dbReference type="InterPro" id="IPR038762">
    <property type="entry name" value="ABM_predict"/>
</dbReference>
<feature type="transmembrane region" description="Helical" evidence="1">
    <location>
        <begin position="200"/>
        <end position="223"/>
    </location>
</feature>
<dbReference type="Proteomes" id="UP000183203">
    <property type="component" value="Unassembled WGS sequence"/>
</dbReference>
<feature type="domain" description="ABM" evidence="2">
    <location>
        <begin position="43"/>
        <end position="112"/>
    </location>
</feature>
<dbReference type="EMBL" id="FMYG01000001">
    <property type="protein sequence ID" value="SDB83062.1"/>
    <property type="molecule type" value="Genomic_DNA"/>
</dbReference>
<evidence type="ECO:0000259" key="2">
    <source>
        <dbReference type="Pfam" id="PF03992"/>
    </source>
</evidence>
<reference evidence="3 4" key="1">
    <citation type="submission" date="2016-09" db="EMBL/GenBank/DDBJ databases">
        <authorList>
            <person name="Capua I."/>
            <person name="De Benedictis P."/>
            <person name="Joannis T."/>
            <person name="Lombin L.H."/>
            <person name="Cattoli G."/>
        </authorList>
    </citation>
    <scope>NUCLEOTIDE SEQUENCE [LARGE SCALE GENOMIC DNA]</scope>
    <source>
        <strain evidence="3 4">NIO-1002</strain>
    </source>
</reference>
<keyword evidence="1" id="KW-1133">Transmembrane helix</keyword>
<organism evidence="3 4">
    <name type="scientific">Microbacterium enclense</name>
    <dbReference type="NCBI Taxonomy" id="993073"/>
    <lineage>
        <taxon>Bacteria</taxon>
        <taxon>Bacillati</taxon>
        <taxon>Actinomycetota</taxon>
        <taxon>Actinomycetes</taxon>
        <taxon>Micrococcales</taxon>
        <taxon>Microbacteriaceae</taxon>
        <taxon>Microbacterium</taxon>
    </lineage>
</organism>
<dbReference type="Gene3D" id="3.30.70.100">
    <property type="match status" value="1"/>
</dbReference>
<keyword evidence="1" id="KW-0472">Membrane</keyword>
<gene>
    <name evidence="3" type="ORF">SAMN05216418_0425</name>
</gene>
<evidence type="ECO:0000256" key="1">
    <source>
        <dbReference type="SAM" id="Phobius"/>
    </source>
</evidence>
<dbReference type="STRING" id="993073.AS029_00935"/>
<dbReference type="InterPro" id="IPR011008">
    <property type="entry name" value="Dimeric_a/b-barrel"/>
</dbReference>
<dbReference type="PANTHER" id="PTHR40057">
    <property type="entry name" value="SLR1162 PROTEIN"/>
    <property type="match status" value="1"/>
</dbReference>
<accession>A0A1G6GM03</accession>
<dbReference type="SUPFAM" id="SSF54909">
    <property type="entry name" value="Dimeric alpha+beta barrel"/>
    <property type="match status" value="1"/>
</dbReference>
<evidence type="ECO:0000313" key="3">
    <source>
        <dbReference type="EMBL" id="SDB83062.1"/>
    </source>
</evidence>
<dbReference type="AlphaFoldDB" id="A0A1G6GM03"/>
<proteinExistence type="predicted"/>
<dbReference type="InterPro" id="IPR007138">
    <property type="entry name" value="ABM_dom"/>
</dbReference>
<dbReference type="PANTHER" id="PTHR40057:SF1">
    <property type="entry name" value="SLR1162 PROTEIN"/>
    <property type="match status" value="1"/>
</dbReference>